<keyword evidence="2" id="KW-1185">Reference proteome</keyword>
<dbReference type="STRING" id="196109.A0A136J8G2"/>
<dbReference type="Proteomes" id="UP000070501">
    <property type="component" value="Unassembled WGS sequence"/>
</dbReference>
<reference evidence="2" key="1">
    <citation type="submission" date="2016-02" db="EMBL/GenBank/DDBJ databases">
        <title>Draft genome sequence of Microdochium bolleyi, a fungal endophyte of beachgrass.</title>
        <authorList>
            <consortium name="DOE Joint Genome Institute"/>
            <person name="David A.S."/>
            <person name="May G."/>
            <person name="Haridas S."/>
            <person name="Lim J."/>
            <person name="Wang M."/>
            <person name="Labutti K."/>
            <person name="Lipzen A."/>
            <person name="Barry K."/>
            <person name="Grigoriev I.V."/>
        </authorList>
    </citation>
    <scope>NUCLEOTIDE SEQUENCE [LARGE SCALE GENOMIC DNA]</scope>
    <source>
        <strain evidence="2">J235TASD1</strain>
    </source>
</reference>
<dbReference type="EMBL" id="KQ964248">
    <property type="protein sequence ID" value="KXJ93463.1"/>
    <property type="molecule type" value="Genomic_DNA"/>
</dbReference>
<protein>
    <submittedName>
        <fullName evidence="1">Uncharacterized protein</fullName>
    </submittedName>
</protein>
<evidence type="ECO:0000313" key="2">
    <source>
        <dbReference type="Proteomes" id="UP000070501"/>
    </source>
</evidence>
<name>A0A136J8G2_9PEZI</name>
<accession>A0A136J8G2</accession>
<evidence type="ECO:0000313" key="1">
    <source>
        <dbReference type="EMBL" id="KXJ93463.1"/>
    </source>
</evidence>
<gene>
    <name evidence="1" type="ORF">Micbo1qcDRAFT_161478</name>
</gene>
<sequence>MNIIHGRTRKTPRSVNVEMLAKIAVLVDYYECFEVVDMFVSRWLEDLKGEISSVYGRDLVLWLSISWVFQQPLLFRTATKIAIRDMTGPFPTLNLPIPNEVAMALDRVRTARIQAMLERIRQFLRDLCGQRLWCTFECRSMLIGALTIELGRLGLLDATPDSSFPGLSVESTLHALQDMRSPRWTPTGFSRSDSGFHNEPRCSLQSIVRARLHGLDKQ</sequence>
<feature type="non-terminal residue" evidence="1">
    <location>
        <position position="218"/>
    </location>
</feature>
<organism evidence="1 2">
    <name type="scientific">Microdochium bolleyi</name>
    <dbReference type="NCBI Taxonomy" id="196109"/>
    <lineage>
        <taxon>Eukaryota</taxon>
        <taxon>Fungi</taxon>
        <taxon>Dikarya</taxon>
        <taxon>Ascomycota</taxon>
        <taxon>Pezizomycotina</taxon>
        <taxon>Sordariomycetes</taxon>
        <taxon>Xylariomycetidae</taxon>
        <taxon>Xylariales</taxon>
        <taxon>Microdochiaceae</taxon>
        <taxon>Microdochium</taxon>
    </lineage>
</organism>
<dbReference type="AlphaFoldDB" id="A0A136J8G2"/>
<dbReference type="InParanoid" id="A0A136J8G2"/>
<proteinExistence type="predicted"/>
<dbReference type="OrthoDB" id="5326346at2759"/>